<dbReference type="InterPro" id="IPR007863">
    <property type="entry name" value="Peptidase_M16_C"/>
</dbReference>
<dbReference type="PANTHER" id="PTHR43690:SF17">
    <property type="entry name" value="PROTEIN YHJJ"/>
    <property type="match status" value="1"/>
</dbReference>
<dbReference type="InterPro" id="IPR011765">
    <property type="entry name" value="Pept_M16_N"/>
</dbReference>
<proteinExistence type="inferred from homology"/>
<keyword evidence="5" id="KW-0378">Hydrolase</keyword>
<feature type="domain" description="Peptidase M16 C-terminal" evidence="10">
    <location>
        <begin position="715"/>
        <end position="892"/>
    </location>
</feature>
<evidence type="ECO:0000256" key="4">
    <source>
        <dbReference type="ARBA" id="ARBA00022723"/>
    </source>
</evidence>
<keyword evidence="4" id="KW-0479">Metal-binding</keyword>
<keyword evidence="6" id="KW-0862">Zinc</keyword>
<evidence type="ECO:0000256" key="1">
    <source>
        <dbReference type="ARBA" id="ARBA00001947"/>
    </source>
</evidence>
<evidence type="ECO:0000256" key="5">
    <source>
        <dbReference type="ARBA" id="ARBA00022801"/>
    </source>
</evidence>
<gene>
    <name evidence="11" type="ORF">SAMN02745193_00150</name>
</gene>
<dbReference type="OrthoDB" id="9811314at2"/>
<dbReference type="GO" id="GO:0006508">
    <property type="term" value="P:proteolysis"/>
    <property type="evidence" value="ECO:0007669"/>
    <property type="project" value="UniProtKB-KW"/>
</dbReference>
<dbReference type="PROSITE" id="PS00143">
    <property type="entry name" value="INSULINASE"/>
    <property type="match status" value="1"/>
</dbReference>
<comment type="cofactor">
    <cofactor evidence="1">
        <name>Zn(2+)</name>
        <dbReference type="ChEBI" id="CHEBI:29105"/>
    </cofactor>
</comment>
<keyword evidence="12" id="KW-1185">Reference proteome</keyword>
<dbReference type="AlphaFoldDB" id="A0A1M7RQI5"/>
<keyword evidence="7" id="KW-0482">Metalloprotease</keyword>
<dbReference type="GO" id="GO:0046872">
    <property type="term" value="F:metal ion binding"/>
    <property type="evidence" value="ECO:0007669"/>
    <property type="project" value="UniProtKB-KW"/>
</dbReference>
<evidence type="ECO:0000256" key="7">
    <source>
        <dbReference type="ARBA" id="ARBA00023049"/>
    </source>
</evidence>
<dbReference type="InterPro" id="IPR050626">
    <property type="entry name" value="Peptidase_M16"/>
</dbReference>
<dbReference type="STRING" id="198312.SAMN02745193_00150"/>
<evidence type="ECO:0000256" key="6">
    <source>
        <dbReference type="ARBA" id="ARBA00022833"/>
    </source>
</evidence>
<dbReference type="InterPro" id="IPR001431">
    <property type="entry name" value="Pept_M16_Zn_BS"/>
</dbReference>
<comment type="similarity">
    <text evidence="2 8">Belongs to the peptidase M16 family.</text>
</comment>
<dbReference type="GO" id="GO:0004222">
    <property type="term" value="F:metalloendopeptidase activity"/>
    <property type="evidence" value="ECO:0007669"/>
    <property type="project" value="InterPro"/>
</dbReference>
<feature type="domain" description="Peptidase M16 N-terminal" evidence="9">
    <location>
        <begin position="78"/>
        <end position="200"/>
    </location>
</feature>
<dbReference type="EMBL" id="FRDF01000001">
    <property type="protein sequence ID" value="SHN48431.1"/>
    <property type="molecule type" value="Genomic_DNA"/>
</dbReference>
<protein>
    <submittedName>
        <fullName evidence="11">Zinc protease</fullName>
    </submittedName>
</protein>
<evidence type="ECO:0000313" key="12">
    <source>
        <dbReference type="Proteomes" id="UP000184391"/>
    </source>
</evidence>
<organism evidence="11 12">
    <name type="scientific">Erythrobacter sanguineus</name>
    <dbReference type="NCBI Taxonomy" id="198312"/>
    <lineage>
        <taxon>Bacteria</taxon>
        <taxon>Pseudomonadati</taxon>
        <taxon>Pseudomonadota</taxon>
        <taxon>Alphaproteobacteria</taxon>
        <taxon>Sphingomonadales</taxon>
        <taxon>Erythrobacteraceae</taxon>
        <taxon>Erythrobacter/Porphyrobacter group</taxon>
        <taxon>Erythrobacter</taxon>
    </lineage>
</organism>
<evidence type="ECO:0000256" key="2">
    <source>
        <dbReference type="ARBA" id="ARBA00007261"/>
    </source>
</evidence>
<evidence type="ECO:0000256" key="8">
    <source>
        <dbReference type="RuleBase" id="RU004447"/>
    </source>
</evidence>
<evidence type="ECO:0000259" key="10">
    <source>
        <dbReference type="Pfam" id="PF05193"/>
    </source>
</evidence>
<feature type="domain" description="Peptidase M16 C-terminal" evidence="10">
    <location>
        <begin position="239"/>
        <end position="418"/>
    </location>
</feature>
<evidence type="ECO:0000259" key="9">
    <source>
        <dbReference type="Pfam" id="PF00675"/>
    </source>
</evidence>
<dbReference type="Pfam" id="PF05193">
    <property type="entry name" value="Peptidase_M16_C"/>
    <property type="match status" value="2"/>
</dbReference>
<evidence type="ECO:0000313" key="11">
    <source>
        <dbReference type="EMBL" id="SHN48431.1"/>
    </source>
</evidence>
<evidence type="ECO:0000256" key="3">
    <source>
        <dbReference type="ARBA" id="ARBA00022670"/>
    </source>
</evidence>
<sequence length="964" mass="103388">MPLRPVASPPIITGLRALAAGFLLALCPLALTAQDRPVVEASTEISRAAPAWAFDVSDVPVDQGYTFGQLDNGLRYIIRRNATPEGTALVRMRIGSGSLEERDDERGLAHFLEHMAFNGSTGIPEGEMIKLLEREGLAFGADTNASTGFESITYMLNLPRNDEALLDTALMLMRETASELTIAQGAVERERGVILAERRDRAGFQQRNFEDNVAFLAPGARYGERLPIGTLDVLESAGAEQIRGLYARTYTPANAVLVVVGDYPVEVVEAAIAQHFADWAPAPAPPQPAAGPIDVTRKGLTDIYLDPALAEEVTISRLSAWRDQPDTIANRDAALVERIGYGIINRRLARLARGADAPFRGASFGTGDLFEDARITSLTVRAADGEWKPGMLAAMREINAALAYGFTRAEVDEQLANLRTAYENAVEGAETRSHAVFVGGALALASDERVPATPQWQLAQFERVAATLTPGAAWDAVKADAVPLEDPLIRFEGRTAPVGGEAALRAALAEAMALPIAPPADNGPQTFAYDDFGAPGAIISDMREPRLGLRLIRFANGVRLTLKPTTIREDRIAFTLAVDGGDLMNSAEAPLRVALTDSLALGGLGRHSQDELSSVLAGRSVGFSLSSAADAFTTSGNTTTRDLALQMQVLAALLSDPGYRPEGEERFRKGIENYFATLDATPARALGTALGGILSDNDPRFTLQPKEAFLALDYAGLREAIGDRLTGGAAELALAGDFDEDEAIAAVAATLGALPVREPEFNPREAARNRRFTATRGQRVLTHQGEADQALLRWVWPTTDDRDQAETLRLALLARVVRIALTEKLREELGQAYSPSASASNSRHYRDFGTFSLGVSVDVAQVEAARAAVEDVLSELRAAPPSADLIERARRPLLENYDNALKDLGGWISLAARAQSDPARLDRWFAAPDLIRAATPEDLQAAAARWLAEGAAVEVMVVPAANAD</sequence>
<dbReference type="Pfam" id="PF00675">
    <property type="entry name" value="Peptidase_M16"/>
    <property type="match status" value="1"/>
</dbReference>
<dbReference type="PANTHER" id="PTHR43690">
    <property type="entry name" value="NARDILYSIN"/>
    <property type="match status" value="1"/>
</dbReference>
<dbReference type="InterPro" id="IPR011249">
    <property type="entry name" value="Metalloenz_LuxS/M16"/>
</dbReference>
<keyword evidence="3 11" id="KW-0645">Protease</keyword>
<accession>A0A1M7RQI5</accession>
<name>A0A1M7RQI5_9SPHN</name>
<reference evidence="12" key="1">
    <citation type="submission" date="2016-12" db="EMBL/GenBank/DDBJ databases">
        <authorList>
            <person name="Varghese N."/>
            <person name="Submissions S."/>
        </authorList>
    </citation>
    <scope>NUCLEOTIDE SEQUENCE [LARGE SCALE GENOMIC DNA]</scope>
    <source>
        <strain evidence="12">DSM 11032</strain>
    </source>
</reference>
<dbReference type="SUPFAM" id="SSF63411">
    <property type="entry name" value="LuxS/MPP-like metallohydrolase"/>
    <property type="match status" value="3"/>
</dbReference>
<dbReference type="Gene3D" id="3.30.830.10">
    <property type="entry name" value="Metalloenzyme, LuxS/M16 peptidase-like"/>
    <property type="match status" value="3"/>
</dbReference>
<dbReference type="Proteomes" id="UP000184391">
    <property type="component" value="Unassembled WGS sequence"/>
</dbReference>